<dbReference type="OrthoDB" id="1794995at2759"/>
<dbReference type="SUPFAM" id="SSF53098">
    <property type="entry name" value="Ribonuclease H-like"/>
    <property type="match status" value="1"/>
</dbReference>
<protein>
    <recommendedName>
        <fullName evidence="3">YqgF/RNase H-like domain-containing protein</fullName>
    </recommendedName>
</protein>
<evidence type="ECO:0000313" key="1">
    <source>
        <dbReference type="EMBL" id="TXG49128.1"/>
    </source>
</evidence>
<dbReference type="InterPro" id="IPR005227">
    <property type="entry name" value="YqgF"/>
</dbReference>
<dbReference type="Proteomes" id="UP000323000">
    <property type="component" value="Chromosome 12"/>
</dbReference>
<evidence type="ECO:0008006" key="3">
    <source>
        <dbReference type="Google" id="ProtNLM"/>
    </source>
</evidence>
<dbReference type="AlphaFoldDB" id="A0A5C7GWL6"/>
<dbReference type="Gene3D" id="3.30.420.140">
    <property type="entry name" value="YqgF/RNase H-like domain"/>
    <property type="match status" value="1"/>
</dbReference>
<dbReference type="InterPro" id="IPR037027">
    <property type="entry name" value="YqgF/RNaseH-like_dom_sf"/>
</dbReference>
<sequence length="185" mass="21535">MKYVRPVTLFKTLIKMHRKAVAEGNDCRLLGLDVRNNYVGFALSDCSNLLSNPLMCLKIYKMDLVAKYIPPFISRLNIVGIVVGKPYVPIERREDPNEIQVRKFISDLCNTGNFEGLEYTYWCDAFASKHLESAYRKDFQDLYFRAYGLPLHDEVDSRVRAAVGTLQAYLDHFWDMEKEYKNSKE</sequence>
<dbReference type="Pfam" id="PF03652">
    <property type="entry name" value="RuvX"/>
    <property type="match status" value="1"/>
</dbReference>
<accession>A0A5C7GWL6</accession>
<name>A0A5C7GWL6_9ROSI</name>
<keyword evidence="2" id="KW-1185">Reference proteome</keyword>
<organism evidence="1 2">
    <name type="scientific">Acer yangbiense</name>
    <dbReference type="NCBI Taxonomy" id="1000413"/>
    <lineage>
        <taxon>Eukaryota</taxon>
        <taxon>Viridiplantae</taxon>
        <taxon>Streptophyta</taxon>
        <taxon>Embryophyta</taxon>
        <taxon>Tracheophyta</taxon>
        <taxon>Spermatophyta</taxon>
        <taxon>Magnoliopsida</taxon>
        <taxon>eudicotyledons</taxon>
        <taxon>Gunneridae</taxon>
        <taxon>Pentapetalae</taxon>
        <taxon>rosids</taxon>
        <taxon>malvids</taxon>
        <taxon>Sapindales</taxon>
        <taxon>Sapindaceae</taxon>
        <taxon>Hippocastanoideae</taxon>
        <taxon>Acereae</taxon>
        <taxon>Acer</taxon>
    </lineage>
</organism>
<dbReference type="EMBL" id="VAHF01000012">
    <property type="protein sequence ID" value="TXG49128.1"/>
    <property type="molecule type" value="Genomic_DNA"/>
</dbReference>
<reference evidence="2" key="1">
    <citation type="journal article" date="2019" name="Gigascience">
        <title>De novo genome assembly of the endangered Acer yangbiense, a plant species with extremely small populations endemic to Yunnan Province, China.</title>
        <authorList>
            <person name="Yang J."/>
            <person name="Wariss H.M."/>
            <person name="Tao L."/>
            <person name="Zhang R."/>
            <person name="Yun Q."/>
            <person name="Hollingsworth P."/>
            <person name="Dao Z."/>
            <person name="Luo G."/>
            <person name="Guo H."/>
            <person name="Ma Y."/>
            <person name="Sun W."/>
        </authorList>
    </citation>
    <scope>NUCLEOTIDE SEQUENCE [LARGE SCALE GENOMIC DNA]</scope>
    <source>
        <strain evidence="2">cv. Malutang</strain>
    </source>
</reference>
<proteinExistence type="predicted"/>
<dbReference type="PANTHER" id="PTHR33317:SF1">
    <property type="entry name" value="POLYNUCLEOTIDYL TRANSFERASE, RIBONUCLEASE H-LIKE SUPERFAMILY PROTEIN"/>
    <property type="match status" value="1"/>
</dbReference>
<dbReference type="GO" id="GO:0000967">
    <property type="term" value="P:rRNA 5'-end processing"/>
    <property type="evidence" value="ECO:0007669"/>
    <property type="project" value="TreeGrafter"/>
</dbReference>
<dbReference type="InterPro" id="IPR012337">
    <property type="entry name" value="RNaseH-like_sf"/>
</dbReference>
<dbReference type="PANTHER" id="PTHR33317">
    <property type="entry name" value="POLYNUCLEOTIDYL TRANSFERASE, RIBONUCLEASE H-LIKE SUPERFAMILY PROTEIN"/>
    <property type="match status" value="1"/>
</dbReference>
<evidence type="ECO:0000313" key="2">
    <source>
        <dbReference type="Proteomes" id="UP000323000"/>
    </source>
</evidence>
<gene>
    <name evidence="1" type="ORF">EZV62_025003</name>
</gene>
<comment type="caution">
    <text evidence="1">The sequence shown here is derived from an EMBL/GenBank/DDBJ whole genome shotgun (WGS) entry which is preliminary data.</text>
</comment>